<protein>
    <submittedName>
        <fullName evidence="1">ChaB family protein</fullName>
    </submittedName>
</protein>
<evidence type="ECO:0000313" key="2">
    <source>
        <dbReference type="Proteomes" id="UP000694660"/>
    </source>
</evidence>
<evidence type="ECO:0000313" key="1">
    <source>
        <dbReference type="EMBL" id="MBT0962619.1"/>
    </source>
</evidence>
<sequence length="61" mass="6714">MPYSSISDLPDEQVQKYTQHQKKAFLKAFNNACEQYGGDESKAFAVAHHAAQQAGENAKDA</sequence>
<keyword evidence="2" id="KW-1185">Reference proteome</keyword>
<name>A0A944H8V9_DENI1</name>
<accession>A0A944H8V9</accession>
<dbReference type="Gene3D" id="1.10.1740.70">
    <property type="entry name" value="ChaB"/>
    <property type="match status" value="1"/>
</dbReference>
<dbReference type="EMBL" id="JAEKFT010000018">
    <property type="protein sequence ID" value="MBT0962619.1"/>
    <property type="molecule type" value="Genomic_DNA"/>
</dbReference>
<gene>
    <name evidence="1" type="ORF">I8J34_15670</name>
</gene>
<dbReference type="SUPFAM" id="SSF140376">
    <property type="entry name" value="ChaB-like"/>
    <property type="match status" value="1"/>
</dbReference>
<comment type="caution">
    <text evidence="1">The sequence shown here is derived from an EMBL/GenBank/DDBJ whole genome shotgun (WGS) entry which is preliminary data.</text>
</comment>
<proteinExistence type="predicted"/>
<dbReference type="InterPro" id="IPR037205">
    <property type="entry name" value="ChaB_sf"/>
</dbReference>
<dbReference type="RefSeq" id="WP_214362567.1">
    <property type="nucleotide sequence ID" value="NZ_JAEKFT010000018.1"/>
</dbReference>
<reference evidence="2" key="1">
    <citation type="journal article" date="2022" name="ISME J.">
        <title>Genetic and phylogenetic analysis of dissimilatory iodate-reducing bacteria identifies potential niches across the world's oceans.</title>
        <authorList>
            <person name="Reyes-Umana V."/>
            <person name="Henning Z."/>
            <person name="Lee K."/>
            <person name="Barnum T.P."/>
            <person name="Coates J.D."/>
        </authorList>
    </citation>
    <scope>NUCLEOTIDE SEQUENCE [LARGE SCALE GENOMIC DNA]</scope>
    <source>
        <strain evidence="2">IR12</strain>
    </source>
</reference>
<dbReference type="Proteomes" id="UP000694660">
    <property type="component" value="Unassembled WGS sequence"/>
</dbReference>
<dbReference type="AlphaFoldDB" id="A0A944H8V9"/>
<organism evidence="1 2">
    <name type="scientific">Denitromonas iodatirespirans</name>
    <dbReference type="NCBI Taxonomy" id="2795389"/>
    <lineage>
        <taxon>Bacteria</taxon>
        <taxon>Pseudomonadati</taxon>
        <taxon>Pseudomonadota</taxon>
        <taxon>Betaproteobacteria</taxon>
        <taxon>Rhodocyclales</taxon>
        <taxon>Zoogloeaceae</taxon>
        <taxon>Denitromonas</taxon>
    </lineage>
</organism>